<dbReference type="AlphaFoldDB" id="A0A9Q3I1U8"/>
<gene>
    <name evidence="2" type="ORF">O181_063015</name>
</gene>
<reference evidence="2" key="1">
    <citation type="submission" date="2021-03" db="EMBL/GenBank/DDBJ databases">
        <title>Draft genome sequence of rust myrtle Austropuccinia psidii MF-1, a brazilian biotype.</title>
        <authorList>
            <person name="Quecine M.C."/>
            <person name="Pachon D.M.R."/>
            <person name="Bonatelli M.L."/>
            <person name="Correr F.H."/>
            <person name="Franceschini L.M."/>
            <person name="Leite T.F."/>
            <person name="Margarido G.R.A."/>
            <person name="Almeida C.A."/>
            <person name="Ferrarezi J.A."/>
            <person name="Labate C.A."/>
        </authorList>
    </citation>
    <scope>NUCLEOTIDE SEQUENCE</scope>
    <source>
        <strain evidence="2">MF-1</strain>
    </source>
</reference>
<name>A0A9Q3I1U8_9BASI</name>
<accession>A0A9Q3I1U8</accession>
<feature type="compositionally biased region" description="Basic and acidic residues" evidence="1">
    <location>
        <begin position="61"/>
        <end position="70"/>
    </location>
</feature>
<sequence>MSTDAFVLSNYESISKEDWTMGPQTGKREYFRKISLVPLSIDLLNPPPRKPSDVHFTPQTEKSDYPADEG</sequence>
<evidence type="ECO:0000313" key="2">
    <source>
        <dbReference type="EMBL" id="MBW0523300.1"/>
    </source>
</evidence>
<dbReference type="Proteomes" id="UP000765509">
    <property type="component" value="Unassembled WGS sequence"/>
</dbReference>
<protein>
    <submittedName>
        <fullName evidence="2">Uncharacterized protein</fullName>
    </submittedName>
</protein>
<comment type="caution">
    <text evidence="2">The sequence shown here is derived from an EMBL/GenBank/DDBJ whole genome shotgun (WGS) entry which is preliminary data.</text>
</comment>
<feature type="region of interest" description="Disordered" evidence="1">
    <location>
        <begin position="44"/>
        <end position="70"/>
    </location>
</feature>
<proteinExistence type="predicted"/>
<evidence type="ECO:0000256" key="1">
    <source>
        <dbReference type="SAM" id="MobiDB-lite"/>
    </source>
</evidence>
<dbReference type="EMBL" id="AVOT02030182">
    <property type="protein sequence ID" value="MBW0523300.1"/>
    <property type="molecule type" value="Genomic_DNA"/>
</dbReference>
<organism evidence="2 3">
    <name type="scientific">Austropuccinia psidii MF-1</name>
    <dbReference type="NCBI Taxonomy" id="1389203"/>
    <lineage>
        <taxon>Eukaryota</taxon>
        <taxon>Fungi</taxon>
        <taxon>Dikarya</taxon>
        <taxon>Basidiomycota</taxon>
        <taxon>Pucciniomycotina</taxon>
        <taxon>Pucciniomycetes</taxon>
        <taxon>Pucciniales</taxon>
        <taxon>Sphaerophragmiaceae</taxon>
        <taxon>Austropuccinia</taxon>
    </lineage>
</organism>
<keyword evidence="3" id="KW-1185">Reference proteome</keyword>
<evidence type="ECO:0000313" key="3">
    <source>
        <dbReference type="Proteomes" id="UP000765509"/>
    </source>
</evidence>